<keyword evidence="4" id="KW-1185">Reference proteome</keyword>
<reference evidence="4" key="1">
    <citation type="journal article" date="2013" name="Nat. Genet.">
        <title>The Capsella rubella genome and the genomic consequences of rapid mating system evolution.</title>
        <authorList>
            <person name="Slotte T."/>
            <person name="Hazzouri K.M."/>
            <person name="Agren J.A."/>
            <person name="Koenig D."/>
            <person name="Maumus F."/>
            <person name="Guo Y.L."/>
            <person name="Steige K."/>
            <person name="Platts A.E."/>
            <person name="Escobar J.S."/>
            <person name="Newman L.K."/>
            <person name="Wang W."/>
            <person name="Mandakova T."/>
            <person name="Vello E."/>
            <person name="Smith L.M."/>
            <person name="Henz S.R."/>
            <person name="Steffen J."/>
            <person name="Takuno S."/>
            <person name="Brandvain Y."/>
            <person name="Coop G."/>
            <person name="Andolfatto P."/>
            <person name="Hu T.T."/>
            <person name="Blanchette M."/>
            <person name="Clark R.M."/>
            <person name="Quesneville H."/>
            <person name="Nordborg M."/>
            <person name="Gaut B.S."/>
            <person name="Lysak M.A."/>
            <person name="Jenkins J."/>
            <person name="Grimwood J."/>
            <person name="Chapman J."/>
            <person name="Prochnik S."/>
            <person name="Shu S."/>
            <person name="Rokhsar D."/>
            <person name="Schmutz J."/>
            <person name="Weigel D."/>
            <person name="Wright S.I."/>
        </authorList>
    </citation>
    <scope>NUCLEOTIDE SEQUENCE [LARGE SCALE GENOMIC DNA]</scope>
    <source>
        <strain evidence="4">cv. Monte Gargano</strain>
    </source>
</reference>
<dbReference type="Pfam" id="PF00646">
    <property type="entry name" value="F-box"/>
    <property type="match status" value="1"/>
</dbReference>
<dbReference type="PANTHER" id="PTHR31293:SF22">
    <property type="entry name" value="BNAC06G06520D PROTEIN"/>
    <property type="match status" value="1"/>
</dbReference>
<dbReference type="InterPro" id="IPR036047">
    <property type="entry name" value="F-box-like_dom_sf"/>
</dbReference>
<gene>
    <name evidence="3" type="ORF">CARUB_v10017095mg</name>
</gene>
<dbReference type="InterPro" id="IPR055294">
    <property type="entry name" value="FBL60-like"/>
</dbReference>
<protein>
    <recommendedName>
        <fullName evidence="2">FBD domain-containing protein</fullName>
    </recommendedName>
</protein>
<dbReference type="SUPFAM" id="SSF52058">
    <property type="entry name" value="L domain-like"/>
    <property type="match status" value="1"/>
</dbReference>
<feature type="domain" description="FBD" evidence="2">
    <location>
        <begin position="419"/>
        <end position="491"/>
    </location>
</feature>
<sequence>QACDARKAGGPSASIQSKKKKRKKGTEEIGSVCLDTKMLVTGSKDAISWLPQEVLGDILSLVPTKLAASTSLLSKKWRNVFALVHNLDFDDSVFLQPEEGKEKRHVIRECFRSFVDRTLALQCASPIKKFSLKYHYDYDSELTHVVRWVCNALDRGVLELAVSIKPRYEPYVRSETGHWKPPLNAKTHGEVFLPPALFTSKTLVKLTLGTRVSFGKLPPDLSLPALKSLFIDSIFFEYEDLCYVLLPGCPVLEELFVCHKQYMGIPYCISSRTIEKLSVQYNSDYDLDCMIGMSFDAPRLVFLDYSDYAVSEYPQVNLKSLVEARLDLRYSKKIRRPDISGLFIGISNIETLHLSANSVDVISRCVKHGVILPVFNNLVSLTFGSKKKRGWRLLPYLLKQSPMLETLIIQGLDGNICDVTLRPYQVKVLHVLGYGGAAKELEQLKSFLGKTECLELVQVEVVDDGIISQTYKDLMTLVGVSVSPKCQIKVA</sequence>
<dbReference type="Proteomes" id="UP000029121">
    <property type="component" value="Unassembled WGS sequence"/>
</dbReference>
<dbReference type="InterPro" id="IPR006566">
    <property type="entry name" value="FBD"/>
</dbReference>
<dbReference type="Gene3D" id="3.80.10.10">
    <property type="entry name" value="Ribonuclease Inhibitor"/>
    <property type="match status" value="1"/>
</dbReference>
<dbReference type="STRING" id="81985.R0HFK5"/>
<organism evidence="3 4">
    <name type="scientific">Capsella rubella</name>
    <dbReference type="NCBI Taxonomy" id="81985"/>
    <lineage>
        <taxon>Eukaryota</taxon>
        <taxon>Viridiplantae</taxon>
        <taxon>Streptophyta</taxon>
        <taxon>Embryophyta</taxon>
        <taxon>Tracheophyta</taxon>
        <taxon>Spermatophyta</taxon>
        <taxon>Magnoliopsida</taxon>
        <taxon>eudicotyledons</taxon>
        <taxon>Gunneridae</taxon>
        <taxon>Pentapetalae</taxon>
        <taxon>rosids</taxon>
        <taxon>malvids</taxon>
        <taxon>Brassicales</taxon>
        <taxon>Brassicaceae</taxon>
        <taxon>Camelineae</taxon>
        <taxon>Capsella</taxon>
    </lineage>
</organism>
<dbReference type="InterPro" id="IPR032675">
    <property type="entry name" value="LRR_dom_sf"/>
</dbReference>
<proteinExistence type="predicted"/>
<evidence type="ECO:0000259" key="2">
    <source>
        <dbReference type="SMART" id="SM00579"/>
    </source>
</evidence>
<evidence type="ECO:0000313" key="3">
    <source>
        <dbReference type="EMBL" id="EOA23880.1"/>
    </source>
</evidence>
<dbReference type="InterPro" id="IPR001810">
    <property type="entry name" value="F-box_dom"/>
</dbReference>
<dbReference type="SMART" id="SM00579">
    <property type="entry name" value="FBD"/>
    <property type="match status" value="1"/>
</dbReference>
<dbReference type="Pfam" id="PF24758">
    <property type="entry name" value="LRR_At5g56370"/>
    <property type="match status" value="1"/>
</dbReference>
<accession>R0HFK5</accession>
<name>R0HFK5_9BRAS</name>
<evidence type="ECO:0000313" key="4">
    <source>
        <dbReference type="Proteomes" id="UP000029121"/>
    </source>
</evidence>
<dbReference type="EMBL" id="KB870809">
    <property type="protein sequence ID" value="EOA23880.1"/>
    <property type="molecule type" value="Genomic_DNA"/>
</dbReference>
<evidence type="ECO:0000256" key="1">
    <source>
        <dbReference type="SAM" id="MobiDB-lite"/>
    </source>
</evidence>
<dbReference type="CDD" id="cd22160">
    <property type="entry name" value="F-box_AtFBL13-like"/>
    <property type="match status" value="1"/>
</dbReference>
<dbReference type="SUPFAM" id="SSF81383">
    <property type="entry name" value="F-box domain"/>
    <property type="match status" value="1"/>
</dbReference>
<dbReference type="InterPro" id="IPR053781">
    <property type="entry name" value="F-box_AtFBL13-like"/>
</dbReference>
<dbReference type="AlphaFoldDB" id="R0HFK5"/>
<dbReference type="PANTHER" id="PTHR31293">
    <property type="entry name" value="RNI-LIKE SUPERFAMILY PROTEIN"/>
    <property type="match status" value="1"/>
</dbReference>
<dbReference type="InterPro" id="IPR055411">
    <property type="entry name" value="LRR_FXL15/At3g58940/PEG3-like"/>
</dbReference>
<feature type="non-terminal residue" evidence="3">
    <location>
        <position position="1"/>
    </location>
</feature>
<feature type="region of interest" description="Disordered" evidence="1">
    <location>
        <begin position="1"/>
        <end position="23"/>
    </location>
</feature>